<keyword evidence="2" id="KW-1185">Reference proteome</keyword>
<reference evidence="1" key="1">
    <citation type="submission" date="2023-07" db="EMBL/GenBank/DDBJ databases">
        <title>The genome sequence of Rhodocytophaga aerolata KACC 12507.</title>
        <authorList>
            <person name="Zhang X."/>
        </authorList>
    </citation>
    <scope>NUCLEOTIDE SEQUENCE</scope>
    <source>
        <strain evidence="1">KACC 12507</strain>
    </source>
</reference>
<organism evidence="1 2">
    <name type="scientific">Rhodocytophaga aerolata</name>
    <dbReference type="NCBI Taxonomy" id="455078"/>
    <lineage>
        <taxon>Bacteria</taxon>
        <taxon>Pseudomonadati</taxon>
        <taxon>Bacteroidota</taxon>
        <taxon>Cytophagia</taxon>
        <taxon>Cytophagales</taxon>
        <taxon>Rhodocytophagaceae</taxon>
        <taxon>Rhodocytophaga</taxon>
    </lineage>
</organism>
<dbReference type="EMBL" id="JAUKPO010000025">
    <property type="protein sequence ID" value="MDO1450067.1"/>
    <property type="molecule type" value="Genomic_DNA"/>
</dbReference>
<gene>
    <name evidence="1" type="ORF">Q0590_27550</name>
</gene>
<protein>
    <submittedName>
        <fullName evidence="1">Ig-like domain-containing protein</fullName>
    </submittedName>
</protein>
<sequence>MKGYFSKLQKLFLLTGSILLAISCDKVMDDVLPIAFQDFQLYPDDIYFYNSGAWINRLDPLINDSIKGSANVMFDKPMHGQLSVEADGDTYYKPDTNFFGTDSLMYTVCSPEICKSEKIRLFVERPLDPNNCTTVLGADSIETTKNTPKSIRIFMNDMICPGVGGWSVFKPEKGTYESVAYAGGFKNLIYIYTPPKNFTGEDSFTYRIHPDPDNYYGNYLEMVVKVTVK</sequence>
<accession>A0ABT8RD96</accession>
<dbReference type="PROSITE" id="PS51257">
    <property type="entry name" value="PROKAR_LIPOPROTEIN"/>
    <property type="match status" value="1"/>
</dbReference>
<comment type="caution">
    <text evidence="1">The sequence shown here is derived from an EMBL/GenBank/DDBJ whole genome shotgun (WGS) entry which is preliminary data.</text>
</comment>
<name>A0ABT8RD96_9BACT</name>
<dbReference type="Gene3D" id="2.60.40.3440">
    <property type="match status" value="2"/>
</dbReference>
<evidence type="ECO:0000313" key="2">
    <source>
        <dbReference type="Proteomes" id="UP001168528"/>
    </source>
</evidence>
<proteinExistence type="predicted"/>
<dbReference type="Proteomes" id="UP001168528">
    <property type="component" value="Unassembled WGS sequence"/>
</dbReference>
<dbReference type="RefSeq" id="WP_302040870.1">
    <property type="nucleotide sequence ID" value="NZ_JAUKPO010000025.1"/>
</dbReference>
<dbReference type="Pfam" id="PF17963">
    <property type="entry name" value="Big_9"/>
    <property type="match status" value="2"/>
</dbReference>
<evidence type="ECO:0000313" key="1">
    <source>
        <dbReference type="EMBL" id="MDO1450067.1"/>
    </source>
</evidence>